<dbReference type="OrthoDB" id="2504561at2759"/>
<dbReference type="InterPro" id="IPR001950">
    <property type="entry name" value="SUI1"/>
</dbReference>
<keyword evidence="5" id="KW-0498">Mitosis</keyword>
<dbReference type="AlphaFoldDB" id="C6HLS6"/>
<evidence type="ECO:0000256" key="7">
    <source>
        <dbReference type="ARBA" id="ARBA00022845"/>
    </source>
</evidence>
<dbReference type="PANTHER" id="PTHR12830:SF9">
    <property type="entry name" value="ANAPHASE-PROMOTING COMPLEX SUBUNIT 5"/>
    <property type="match status" value="1"/>
</dbReference>
<reference evidence="17" key="1">
    <citation type="submission" date="2009-05" db="EMBL/GenBank/DDBJ databases">
        <title>The genome sequence of Ajellomyces capsulatus strain H143.</title>
        <authorList>
            <person name="Champion M."/>
            <person name="Cuomo C.A."/>
            <person name="Ma L.-J."/>
            <person name="Henn M.R."/>
            <person name="Sil A."/>
            <person name="Goldman B."/>
            <person name="Young S.K."/>
            <person name="Kodira C.D."/>
            <person name="Zeng Q."/>
            <person name="Koehrsen M."/>
            <person name="Alvarado L."/>
            <person name="Berlin A.M."/>
            <person name="Borenstein D."/>
            <person name="Chen Z."/>
            <person name="Engels R."/>
            <person name="Freedman E."/>
            <person name="Gellesch M."/>
            <person name="Goldberg J."/>
            <person name="Griggs A."/>
            <person name="Gujja S."/>
            <person name="Heiman D.I."/>
            <person name="Hepburn T.A."/>
            <person name="Howarth C."/>
            <person name="Jen D."/>
            <person name="Larson L."/>
            <person name="Lewis B."/>
            <person name="Mehta T."/>
            <person name="Park D."/>
            <person name="Pearson M."/>
            <person name="Roberts A."/>
            <person name="Saif S."/>
            <person name="Shea T.D."/>
            <person name="Shenoy N."/>
            <person name="Sisk P."/>
            <person name="Stolte C."/>
            <person name="Sykes S."/>
            <person name="Walk T."/>
            <person name="White J."/>
            <person name="Yandava C."/>
            <person name="Klein B."/>
            <person name="McEwen J.G."/>
            <person name="Puccia R."/>
            <person name="Goldman G.H."/>
            <person name="Felipe M.S."/>
            <person name="Nino-Vega G."/>
            <person name="San-Blas G."/>
            <person name="Taylor J.W."/>
            <person name="Mendoza L."/>
            <person name="Galagan J.E."/>
            <person name="Nusbaum C."/>
            <person name="Birren B.W."/>
        </authorList>
    </citation>
    <scope>NUCLEOTIDE SEQUENCE [LARGE SCALE GENOMIC DNA]</scope>
    <source>
        <strain evidence="17">H143</strain>
    </source>
</reference>
<evidence type="ECO:0000313" key="16">
    <source>
        <dbReference type="EMBL" id="EER38676.1"/>
    </source>
</evidence>
<dbReference type="Gene3D" id="1.25.40.10">
    <property type="entry name" value="Tetratricopeptide repeat domain"/>
    <property type="match status" value="1"/>
</dbReference>
<dbReference type="EMBL" id="GG692431">
    <property type="protein sequence ID" value="EER38676.1"/>
    <property type="molecule type" value="Genomic_DNA"/>
</dbReference>
<dbReference type="UniPathway" id="UPA00143"/>
<feature type="chain" id="PRO_5002966024" description="Anaphase-promoting complex subunit 5" evidence="14">
    <location>
        <begin position="21"/>
        <end position="978"/>
    </location>
</feature>
<dbReference type="CDD" id="cd11566">
    <property type="entry name" value="eIF1_SUI1"/>
    <property type="match status" value="1"/>
</dbReference>
<dbReference type="Gene3D" id="3.30.780.10">
    <property type="entry name" value="SUI1-like domain"/>
    <property type="match status" value="1"/>
</dbReference>
<dbReference type="GO" id="GO:0070979">
    <property type="term" value="P:protein K11-linked ubiquitination"/>
    <property type="evidence" value="ECO:0007669"/>
    <property type="project" value="TreeGrafter"/>
</dbReference>
<evidence type="ECO:0000256" key="11">
    <source>
        <dbReference type="ARBA" id="ARBA00045696"/>
    </source>
</evidence>
<comment type="similarity">
    <text evidence="2">Belongs to the APC5 family.</text>
</comment>
<dbReference type="OMA" id="DANMGMA"/>
<organism evidence="16 17">
    <name type="scientific">Ajellomyces capsulatus (strain H143)</name>
    <name type="common">Darling's disease fungus</name>
    <name type="synonym">Histoplasma capsulatum</name>
    <dbReference type="NCBI Taxonomy" id="544712"/>
    <lineage>
        <taxon>Eukaryota</taxon>
        <taxon>Fungi</taxon>
        <taxon>Dikarya</taxon>
        <taxon>Ascomycota</taxon>
        <taxon>Pezizomycotina</taxon>
        <taxon>Eurotiomycetes</taxon>
        <taxon>Eurotiomycetidae</taxon>
        <taxon>Onygenales</taxon>
        <taxon>Ajellomycetaceae</taxon>
        <taxon>Histoplasma</taxon>
    </lineage>
</organism>
<evidence type="ECO:0000256" key="3">
    <source>
        <dbReference type="ARBA" id="ARBA00016066"/>
    </source>
</evidence>
<keyword evidence="6" id="KW-0833">Ubl conjugation pathway</keyword>
<dbReference type="VEuPathDB" id="FungiDB:HCDG_07545"/>
<dbReference type="SUPFAM" id="SSF55159">
    <property type="entry name" value="eIF1-like"/>
    <property type="match status" value="1"/>
</dbReference>
<evidence type="ECO:0000256" key="6">
    <source>
        <dbReference type="ARBA" id="ARBA00022786"/>
    </source>
</evidence>
<feature type="domain" description="SUI1" evidence="15">
    <location>
        <begin position="893"/>
        <end position="963"/>
    </location>
</feature>
<dbReference type="FunFam" id="3.30.780.10:FF:000005">
    <property type="entry name" value="Sui1 translation initiation factor"/>
    <property type="match status" value="1"/>
</dbReference>
<dbReference type="SUPFAM" id="SSF48452">
    <property type="entry name" value="TPR-like"/>
    <property type="match status" value="1"/>
</dbReference>
<evidence type="ECO:0000256" key="8">
    <source>
        <dbReference type="ARBA" id="ARBA00022917"/>
    </source>
</evidence>
<evidence type="ECO:0000256" key="10">
    <source>
        <dbReference type="ARBA" id="ARBA00031069"/>
    </source>
</evidence>
<comment type="function">
    <text evidence="11">Component of the anaphase promoting complex/cyclosome (APC/C), a cell cycle-regulated E3 ubiquitin ligase that controls progression through mitosis and the G1 phase of the cell cycle. The APC/C complex acts by mediating ubiquitination and subsequent degradation of target proteins: it mainly mediates the formation of 'Lys-11'-linked polyubiquitin chains and, to a lower extent, the formation of 'Lys-48'- and 'Lys-63'-linked polyubiquitin chains. The APC/C complex catalyzes assembly of branched 'Lys-11'-/'Lys-48'-linked branched ubiquitin chains on target proteins.</text>
</comment>
<dbReference type="InterPro" id="IPR036877">
    <property type="entry name" value="SUI1_dom_sf"/>
</dbReference>
<keyword evidence="9" id="KW-0131">Cell cycle</keyword>
<evidence type="ECO:0000256" key="1">
    <source>
        <dbReference type="ARBA" id="ARBA00005422"/>
    </source>
</evidence>
<evidence type="ECO:0000256" key="4">
    <source>
        <dbReference type="ARBA" id="ARBA00022618"/>
    </source>
</evidence>
<dbReference type="PROSITE" id="PS50296">
    <property type="entry name" value="SUI1"/>
    <property type="match status" value="1"/>
</dbReference>
<dbReference type="GO" id="GO:0003743">
    <property type="term" value="F:translation initiation factor activity"/>
    <property type="evidence" value="ECO:0007669"/>
    <property type="project" value="InterPro"/>
</dbReference>
<accession>C6HLS6</accession>
<dbReference type="InterPro" id="IPR026000">
    <property type="entry name" value="Apc5_dom"/>
</dbReference>
<dbReference type="GO" id="GO:0006417">
    <property type="term" value="P:regulation of translation"/>
    <property type="evidence" value="ECO:0007669"/>
    <property type="project" value="UniProtKB-KW"/>
</dbReference>
<dbReference type="Proteomes" id="UP000002624">
    <property type="component" value="Unassembled WGS sequence"/>
</dbReference>
<comment type="function">
    <text evidence="12">Additional factor that functions in concert with eIF-2 and the initiator tRNA in directing the ribosome to the proper start site of translation.</text>
</comment>
<dbReference type="NCBIfam" id="TIGR01160">
    <property type="entry name" value="SUI1_MOF2"/>
    <property type="match status" value="1"/>
</dbReference>
<protein>
    <recommendedName>
        <fullName evidence="3">Anaphase-promoting complex subunit 5</fullName>
    </recommendedName>
    <alternativeName>
        <fullName evidence="10">Cyclosome subunit 5</fullName>
    </alternativeName>
</protein>
<evidence type="ECO:0000259" key="15">
    <source>
        <dbReference type="PROSITE" id="PS50296"/>
    </source>
</evidence>
<dbReference type="GO" id="GO:0045842">
    <property type="term" value="P:positive regulation of mitotic metaphase/anaphase transition"/>
    <property type="evidence" value="ECO:0007669"/>
    <property type="project" value="TreeGrafter"/>
</dbReference>
<evidence type="ECO:0000256" key="5">
    <source>
        <dbReference type="ARBA" id="ARBA00022776"/>
    </source>
</evidence>
<dbReference type="GO" id="GO:0051301">
    <property type="term" value="P:cell division"/>
    <property type="evidence" value="ECO:0007669"/>
    <property type="project" value="UniProtKB-KW"/>
</dbReference>
<dbReference type="InterPro" id="IPR037679">
    <property type="entry name" value="Apc5"/>
</dbReference>
<evidence type="ECO:0000256" key="2">
    <source>
        <dbReference type="ARBA" id="ARBA00007450"/>
    </source>
</evidence>
<sequence length="978" mass="109485">MTRYLTPSKISLLALVSVYAEGVVPNSAIIPVLSFLVSHLLPPQPSTQHLTSSNTTTQDSNHAIPIQDFEAATSSLASSIPGRTVWDLLLKKLWKLGCSDALDEFFAGILTMLTKTREDQINDRNNGIVPQTGRMMISRTSLLGMFVRRAHLEYTRLQFHDAVALWRGFIKYRLPTYQMWAKRNPLDSQSAVDVNLVELGLDLTSPLVKVVYGALEEGKDVEVGMSMRDIERLLDFQVGEMQGNGCRITGEIKSRLEQMVMSGVSVPSSQHYIKFLDAWKAGDYPSSFDHLHRYFDYTMQSRDRTFYQYALLNLAILQADFGCHAEAVAAMQEAISIARETHDMSCLNFCMSWLYHFGKAFPDEMKDIQNTGMLGSEKEGLAFLQAKARETEMWGLLGTSLLSEAKLELQNGESVASAFEHIVKASFLNVTKDAPNLAGPLLMLQASTYSRIESCNAEGVAHLAWSNCEIFRECYAEQAPHEDNLRVTCRGSMLGKKLTVRSWPLEEAMACLWLGLADQLSRDDKLAAEQLISQLHACAPPDTELVLTLSLLEVDFLMRKGDYTAALEIVERNAQSMRQENFDVATQVKLLVYKARIFDQTNQPERGFSLAMRAANIAHRSRYLPGLWESIGVLSVILMAFKEFEAAVEILESIVPQVHECEDAYLTARTYSLLADANMGLAGQVQVHSQGRDKVRQKEHMARAVEFIDCAFGAFSNVEDVQGQCEMMAKKATVMHLSGDLVLANDYAANPPGASRPKTVFEILIEFDNFAPYLALGDNRRRPKKLTRQAPGAHPAESTLSHTSCPLPLKFLSPAICFPHHLPSPKSSSLLVLAHRSPLFKTLSFYLNCTLYSFFKSVATNNEFMSIENLKTFDPFAEADEDTGDTKQSQNYIHIRIQQRNGRKTLTTVQGLPKKFDQKKILKVIKKKFACNGTIVNDSEMGEVIQLQGDQRKDVQEFLVDKKEGLELDAKTIKVHGF</sequence>
<feature type="signal peptide" evidence="14">
    <location>
        <begin position="1"/>
        <end position="20"/>
    </location>
</feature>
<proteinExistence type="inferred from homology"/>
<evidence type="ECO:0000313" key="17">
    <source>
        <dbReference type="Proteomes" id="UP000002624"/>
    </source>
</evidence>
<keyword evidence="4" id="KW-0132">Cell division</keyword>
<evidence type="ECO:0000256" key="14">
    <source>
        <dbReference type="SAM" id="SignalP"/>
    </source>
</evidence>
<dbReference type="GO" id="GO:0031145">
    <property type="term" value="P:anaphase-promoting complex-dependent catabolic process"/>
    <property type="evidence" value="ECO:0007669"/>
    <property type="project" value="TreeGrafter"/>
</dbReference>
<dbReference type="InterPro" id="IPR011990">
    <property type="entry name" value="TPR-like_helical_dom_sf"/>
</dbReference>
<dbReference type="InterPro" id="IPR005874">
    <property type="entry name" value="SUI1_euk"/>
</dbReference>
<dbReference type="Pfam" id="PF01253">
    <property type="entry name" value="SUI1"/>
    <property type="match status" value="1"/>
</dbReference>
<gene>
    <name evidence="16" type="ORF">HCDG_07545</name>
</gene>
<dbReference type="HOGENOM" id="CLU_010478_0_0_1"/>
<evidence type="ECO:0000256" key="9">
    <source>
        <dbReference type="ARBA" id="ARBA00023306"/>
    </source>
</evidence>
<keyword evidence="7" id="KW-0810">Translation regulation</keyword>
<dbReference type="Pfam" id="PF12862">
    <property type="entry name" value="ANAPC5"/>
    <property type="match status" value="1"/>
</dbReference>
<dbReference type="GO" id="GO:0005680">
    <property type="term" value="C:anaphase-promoting complex"/>
    <property type="evidence" value="ECO:0007669"/>
    <property type="project" value="InterPro"/>
</dbReference>
<dbReference type="STRING" id="544712.C6HLS6"/>
<evidence type="ECO:0000256" key="13">
    <source>
        <dbReference type="SAM" id="MobiDB-lite"/>
    </source>
</evidence>
<comment type="similarity">
    <text evidence="1">Belongs to the SUI1 family.</text>
</comment>
<dbReference type="eggNOG" id="KOG4322">
    <property type="taxonomic scope" value="Eukaryota"/>
</dbReference>
<feature type="region of interest" description="Disordered" evidence="13">
    <location>
        <begin position="782"/>
        <end position="801"/>
    </location>
</feature>
<keyword evidence="8" id="KW-0648">Protein biosynthesis</keyword>
<keyword evidence="14" id="KW-0732">Signal</keyword>
<name>C6HLS6_AJECH</name>
<dbReference type="PANTHER" id="PTHR12830">
    <property type="entry name" value="ANAPHASE-PROMOTING COMPLEX SUBUNIT 5"/>
    <property type="match status" value="1"/>
</dbReference>
<evidence type="ECO:0000256" key="12">
    <source>
        <dbReference type="ARBA" id="ARBA00060093"/>
    </source>
</evidence>